<keyword evidence="4" id="KW-0808">Transferase</keyword>
<evidence type="ECO:0000256" key="6">
    <source>
        <dbReference type="ARBA" id="ARBA00022771"/>
    </source>
</evidence>
<dbReference type="PROSITE" id="PS51726">
    <property type="entry name" value="MYST_HAT"/>
    <property type="match status" value="1"/>
</dbReference>
<dbReference type="Pfam" id="PF11717">
    <property type="entry name" value="Tudor-knot"/>
    <property type="match status" value="1"/>
</dbReference>
<evidence type="ECO:0000313" key="20">
    <source>
        <dbReference type="EMBL" id="RHZ84752.1"/>
    </source>
</evidence>
<keyword evidence="12" id="KW-0012">Acyltransferase</keyword>
<dbReference type="PANTHER" id="PTHR10615">
    <property type="entry name" value="HISTONE ACETYLTRANSFERASE"/>
    <property type="match status" value="1"/>
</dbReference>
<dbReference type="EMBL" id="PQFF01000073">
    <property type="protein sequence ID" value="RHZ84752.1"/>
    <property type="molecule type" value="Genomic_DNA"/>
</dbReference>
<evidence type="ECO:0000256" key="16">
    <source>
        <dbReference type="ARBA" id="ARBA00048940"/>
    </source>
</evidence>
<dbReference type="Proteomes" id="UP000266861">
    <property type="component" value="Unassembled WGS sequence"/>
</dbReference>
<evidence type="ECO:0000256" key="11">
    <source>
        <dbReference type="ARBA" id="ARBA00023242"/>
    </source>
</evidence>
<keyword evidence="5" id="KW-0479">Metal-binding</keyword>
<dbReference type="InterPro" id="IPR002717">
    <property type="entry name" value="HAT_MYST-type"/>
</dbReference>
<protein>
    <recommendedName>
        <fullName evidence="3">histone acetyltransferase</fullName>
        <ecNumber evidence="3">2.3.1.48</ecNumber>
    </recommendedName>
</protein>
<dbReference type="InterPro" id="IPR016181">
    <property type="entry name" value="Acyl_CoA_acyltransferase"/>
</dbReference>
<dbReference type="GO" id="GO:0106226">
    <property type="term" value="F:peptide 2-hydroxyisobutyryltransferase activity"/>
    <property type="evidence" value="ECO:0007669"/>
    <property type="project" value="RHEA"/>
</dbReference>
<evidence type="ECO:0000256" key="5">
    <source>
        <dbReference type="ARBA" id="ARBA00022723"/>
    </source>
</evidence>
<dbReference type="OrthoDB" id="787137at2759"/>
<dbReference type="GO" id="GO:0008270">
    <property type="term" value="F:zinc ion binding"/>
    <property type="evidence" value="ECO:0007669"/>
    <property type="project" value="UniProtKB-KW"/>
</dbReference>
<dbReference type="GO" id="GO:0035267">
    <property type="term" value="C:NuA4 histone acetyltransferase complex"/>
    <property type="evidence" value="ECO:0007669"/>
    <property type="project" value="TreeGrafter"/>
</dbReference>
<evidence type="ECO:0000256" key="14">
    <source>
        <dbReference type="ARBA" id="ARBA00047752"/>
    </source>
</evidence>
<evidence type="ECO:0000256" key="10">
    <source>
        <dbReference type="ARBA" id="ARBA00023163"/>
    </source>
</evidence>
<evidence type="ECO:0000256" key="18">
    <source>
        <dbReference type="SAM" id="MobiDB-lite"/>
    </source>
</evidence>
<keyword evidence="8" id="KW-0007">Acetylation</keyword>
<reference evidence="20 21" key="1">
    <citation type="submission" date="2018-08" db="EMBL/GenBank/DDBJ databases">
        <title>Genome and evolution of the arbuscular mycorrhizal fungus Diversispora epigaea (formerly Glomus versiforme) and its bacterial endosymbionts.</title>
        <authorList>
            <person name="Sun X."/>
            <person name="Fei Z."/>
            <person name="Harrison M."/>
        </authorList>
    </citation>
    <scope>NUCLEOTIDE SEQUENCE [LARGE SCALE GENOMIC DNA]</scope>
    <source>
        <strain evidence="20 21">IT104</strain>
    </source>
</reference>
<dbReference type="Pfam" id="PF17772">
    <property type="entry name" value="zf-MYST"/>
    <property type="match status" value="1"/>
</dbReference>
<evidence type="ECO:0000256" key="7">
    <source>
        <dbReference type="ARBA" id="ARBA00022833"/>
    </source>
</evidence>
<keyword evidence="9" id="KW-0805">Transcription regulation</keyword>
<evidence type="ECO:0000256" key="2">
    <source>
        <dbReference type="ARBA" id="ARBA00010107"/>
    </source>
</evidence>
<dbReference type="GO" id="GO:0046972">
    <property type="term" value="F:histone H4K16 acetyltransferase activity"/>
    <property type="evidence" value="ECO:0007669"/>
    <property type="project" value="TreeGrafter"/>
</dbReference>
<dbReference type="SUPFAM" id="SSF55729">
    <property type="entry name" value="Acyl-CoA N-acyltransferases (Nat)"/>
    <property type="match status" value="1"/>
</dbReference>
<organism evidence="20 21">
    <name type="scientific">Diversispora epigaea</name>
    <dbReference type="NCBI Taxonomy" id="1348612"/>
    <lineage>
        <taxon>Eukaryota</taxon>
        <taxon>Fungi</taxon>
        <taxon>Fungi incertae sedis</taxon>
        <taxon>Mucoromycota</taxon>
        <taxon>Glomeromycotina</taxon>
        <taxon>Glomeromycetes</taxon>
        <taxon>Diversisporales</taxon>
        <taxon>Diversisporaceae</taxon>
        <taxon>Diversispora</taxon>
    </lineage>
</organism>
<sequence length="508" mass="59926">MSESKTTFEIGSFHLVQRRNEYHQAEILEKRCIEEASVWEYYVHYIEFDRRLDEWVSHDRIDQKNIFPNTIMSSLNGSSMLKSNHNNKAKRKIESEDDEDYTRPTARISMKRPIGCVKEESEKNKQDVSSSLHAHEQPSKVQELLEMEHVRYTKVRNIDVVVFGKYEIETWYYSPFPDEYKNVKKIYVCQHCLKYMKVKETYGRHMSLCDRRYPTGVKIYEKGRNKIYEVDGKLQKLYCQSFCLLAKIFLDHKTIYYDVESFLFYILVEIDDRNEEHVVGYFSKEKISYDNYNLACILILPPFQRRGYGQMLIELSYELSKKEHKIGTPERPISDLGMKGYKSYWKRTILRILQNHAPPPKPTINGSSFNGPHGSQSQQLDGNEKFMISITEISQKTSIRQDDVIYVLHEMGFLKYRNPKVGSVNINDTIEINHDPINPIIIFNGDSQLQSREDESTLHIEERNIVCVTRCMIDDYIRNNDVKLDNRMLDICCLKWAPPPNNNQTKIH</sequence>
<dbReference type="GO" id="GO:0140064">
    <property type="term" value="F:peptide crotonyltransferase activity"/>
    <property type="evidence" value="ECO:0007669"/>
    <property type="project" value="RHEA"/>
</dbReference>
<evidence type="ECO:0000313" key="21">
    <source>
        <dbReference type="Proteomes" id="UP000266861"/>
    </source>
</evidence>
<feature type="active site" description="Proton donor/acceptor" evidence="17">
    <location>
        <position position="330"/>
    </location>
</feature>
<comment type="catalytic activity">
    <reaction evidence="16">
        <text>L-lysyl-[histone] + acetyl-CoA = N(6)-acetyl-L-lysyl-[histone] + CoA + H(+)</text>
        <dbReference type="Rhea" id="RHEA:21992"/>
        <dbReference type="Rhea" id="RHEA-COMP:9845"/>
        <dbReference type="Rhea" id="RHEA-COMP:11338"/>
        <dbReference type="ChEBI" id="CHEBI:15378"/>
        <dbReference type="ChEBI" id="CHEBI:29969"/>
        <dbReference type="ChEBI" id="CHEBI:57287"/>
        <dbReference type="ChEBI" id="CHEBI:57288"/>
        <dbReference type="ChEBI" id="CHEBI:61930"/>
        <dbReference type="EC" id="2.3.1.48"/>
    </reaction>
    <physiologicalReaction direction="left-to-right" evidence="16">
        <dbReference type="Rhea" id="RHEA:21993"/>
    </physiologicalReaction>
</comment>
<keyword evidence="6" id="KW-0863">Zinc-finger</keyword>
<comment type="caution">
    <text evidence="20">The sequence shown here is derived from an EMBL/GenBank/DDBJ whole genome shotgun (WGS) entry which is preliminary data.</text>
</comment>
<comment type="similarity">
    <text evidence="2">Belongs to the MYST (SAS/MOZ) family.</text>
</comment>
<keyword evidence="7" id="KW-0862">Zinc</keyword>
<feature type="domain" description="MYST-type HAT" evidence="19">
    <location>
        <begin position="153"/>
        <end position="498"/>
    </location>
</feature>
<evidence type="ECO:0000256" key="9">
    <source>
        <dbReference type="ARBA" id="ARBA00023015"/>
    </source>
</evidence>
<dbReference type="GO" id="GO:0006355">
    <property type="term" value="P:regulation of DNA-templated transcription"/>
    <property type="evidence" value="ECO:0007669"/>
    <property type="project" value="InterPro"/>
</dbReference>
<feature type="region of interest" description="Disordered" evidence="18">
    <location>
        <begin position="78"/>
        <end position="101"/>
    </location>
</feature>
<gene>
    <name evidence="20" type="ORF">Glove_77g22</name>
</gene>
<keyword evidence="21" id="KW-1185">Reference proteome</keyword>
<evidence type="ECO:0000256" key="15">
    <source>
        <dbReference type="ARBA" id="ARBA00047787"/>
    </source>
</evidence>
<dbReference type="SUPFAM" id="SSF54160">
    <property type="entry name" value="Chromo domain-like"/>
    <property type="match status" value="1"/>
</dbReference>
<dbReference type="GO" id="GO:0005634">
    <property type="term" value="C:nucleus"/>
    <property type="evidence" value="ECO:0007669"/>
    <property type="project" value="UniProtKB-SubCell"/>
</dbReference>
<dbReference type="Gene3D" id="2.30.30.140">
    <property type="match status" value="1"/>
</dbReference>
<dbReference type="InterPro" id="IPR040706">
    <property type="entry name" value="Zf-MYST"/>
</dbReference>
<evidence type="ECO:0000259" key="19">
    <source>
        <dbReference type="PROSITE" id="PS51726"/>
    </source>
</evidence>
<evidence type="ECO:0000256" key="12">
    <source>
        <dbReference type="ARBA" id="ARBA00023315"/>
    </source>
</evidence>
<dbReference type="Gene3D" id="3.40.630.30">
    <property type="match status" value="1"/>
</dbReference>
<evidence type="ECO:0000256" key="4">
    <source>
        <dbReference type="ARBA" id="ARBA00022679"/>
    </source>
</evidence>
<comment type="catalytic activity">
    <reaction evidence="13">
        <text>2-hydroxyisobutanoyl-CoA + L-lysyl-[protein] = N(6)-(2-hydroxyisobutanoyl)-L-lysyl-[protein] + CoA + H(+)</text>
        <dbReference type="Rhea" id="RHEA:24180"/>
        <dbReference type="Rhea" id="RHEA-COMP:9752"/>
        <dbReference type="Rhea" id="RHEA-COMP:15921"/>
        <dbReference type="ChEBI" id="CHEBI:15378"/>
        <dbReference type="ChEBI" id="CHEBI:29969"/>
        <dbReference type="ChEBI" id="CHEBI:57287"/>
        <dbReference type="ChEBI" id="CHEBI:131780"/>
        <dbReference type="ChEBI" id="CHEBI:144968"/>
    </reaction>
    <physiologicalReaction direction="left-to-right" evidence="13">
        <dbReference type="Rhea" id="RHEA:24181"/>
    </physiologicalReaction>
</comment>
<dbReference type="Gene3D" id="1.10.10.10">
    <property type="entry name" value="Winged helix-like DNA-binding domain superfamily/Winged helix DNA-binding domain"/>
    <property type="match status" value="1"/>
</dbReference>
<dbReference type="InterPro" id="IPR025995">
    <property type="entry name" value="Tudor-knot"/>
</dbReference>
<dbReference type="InterPro" id="IPR050603">
    <property type="entry name" value="MYST_HAT"/>
</dbReference>
<dbReference type="Gene3D" id="3.30.60.60">
    <property type="entry name" value="N-acetyl transferase-like"/>
    <property type="match status" value="1"/>
</dbReference>
<accession>A0A397JCA6</accession>
<comment type="catalytic activity">
    <reaction evidence="14">
        <text>(2E)-butenoyl-CoA + L-lysyl-[protein] = N(6)-(2E)-butenoyl-L-lysyl-[protein] + CoA + H(+)</text>
        <dbReference type="Rhea" id="RHEA:53908"/>
        <dbReference type="Rhea" id="RHEA-COMP:9752"/>
        <dbReference type="Rhea" id="RHEA-COMP:13707"/>
        <dbReference type="ChEBI" id="CHEBI:15378"/>
        <dbReference type="ChEBI" id="CHEBI:29969"/>
        <dbReference type="ChEBI" id="CHEBI:57287"/>
        <dbReference type="ChEBI" id="CHEBI:57332"/>
        <dbReference type="ChEBI" id="CHEBI:137954"/>
    </reaction>
    <physiologicalReaction direction="left-to-right" evidence="14">
        <dbReference type="Rhea" id="RHEA:53909"/>
    </physiologicalReaction>
</comment>
<name>A0A397JCA6_9GLOM</name>
<dbReference type="InterPro" id="IPR016197">
    <property type="entry name" value="Chromo-like_dom_sf"/>
</dbReference>
<evidence type="ECO:0000256" key="3">
    <source>
        <dbReference type="ARBA" id="ARBA00013184"/>
    </source>
</evidence>
<evidence type="ECO:0000256" key="13">
    <source>
        <dbReference type="ARBA" id="ARBA00047557"/>
    </source>
</evidence>
<keyword evidence="11" id="KW-0539">Nucleus</keyword>
<comment type="catalytic activity">
    <reaction evidence="15">
        <text>L-lysyl-[protein] + acetyl-CoA = N(6)-acetyl-L-lysyl-[protein] + CoA + H(+)</text>
        <dbReference type="Rhea" id="RHEA:45948"/>
        <dbReference type="Rhea" id="RHEA-COMP:9752"/>
        <dbReference type="Rhea" id="RHEA-COMP:10731"/>
        <dbReference type="ChEBI" id="CHEBI:15378"/>
        <dbReference type="ChEBI" id="CHEBI:29969"/>
        <dbReference type="ChEBI" id="CHEBI:57287"/>
        <dbReference type="ChEBI" id="CHEBI:57288"/>
        <dbReference type="ChEBI" id="CHEBI:61930"/>
    </reaction>
    <physiologicalReaction direction="left-to-right" evidence="15">
        <dbReference type="Rhea" id="RHEA:45949"/>
    </physiologicalReaction>
</comment>
<dbReference type="FunFam" id="3.40.630.30:FF:000002">
    <property type="entry name" value="Histone acetyltransferase"/>
    <property type="match status" value="1"/>
</dbReference>
<dbReference type="CDD" id="cd04301">
    <property type="entry name" value="NAT_SF"/>
    <property type="match status" value="1"/>
</dbReference>
<comment type="subcellular location">
    <subcellularLocation>
        <location evidence="1">Nucleus</location>
    </subcellularLocation>
</comment>
<evidence type="ECO:0000256" key="8">
    <source>
        <dbReference type="ARBA" id="ARBA00022990"/>
    </source>
</evidence>
<keyword evidence="10" id="KW-0804">Transcription</keyword>
<dbReference type="Pfam" id="PF01853">
    <property type="entry name" value="MOZ_SAS"/>
    <property type="match status" value="1"/>
</dbReference>
<proteinExistence type="inferred from homology"/>
<dbReference type="STRING" id="1348612.A0A397JCA6"/>
<dbReference type="EC" id="2.3.1.48" evidence="3"/>
<dbReference type="InterPro" id="IPR036388">
    <property type="entry name" value="WH-like_DNA-bd_sf"/>
</dbReference>
<evidence type="ECO:0000256" key="1">
    <source>
        <dbReference type="ARBA" id="ARBA00004123"/>
    </source>
</evidence>
<dbReference type="PANTHER" id="PTHR10615:SF219">
    <property type="entry name" value="HISTONE ACETYLTRANSFERASE KAT5"/>
    <property type="match status" value="1"/>
</dbReference>
<evidence type="ECO:0000256" key="17">
    <source>
        <dbReference type="PIRSR" id="PIRSR602717-51"/>
    </source>
</evidence>
<dbReference type="FunFam" id="3.30.60.60:FF:000001">
    <property type="entry name" value="Histone acetyltransferase"/>
    <property type="match status" value="1"/>
</dbReference>
<dbReference type="AlphaFoldDB" id="A0A397JCA6"/>